<dbReference type="SMART" id="SM00220">
    <property type="entry name" value="S_TKc"/>
    <property type="match status" value="1"/>
</dbReference>
<dbReference type="Pfam" id="PF07714">
    <property type="entry name" value="PK_Tyr_Ser-Thr"/>
    <property type="match status" value="1"/>
</dbReference>
<dbReference type="GO" id="GO:0005524">
    <property type="term" value="F:ATP binding"/>
    <property type="evidence" value="ECO:0007669"/>
    <property type="project" value="InterPro"/>
</dbReference>
<feature type="repeat" description="TPR" evidence="1">
    <location>
        <begin position="712"/>
        <end position="745"/>
    </location>
</feature>
<evidence type="ECO:0000313" key="3">
    <source>
        <dbReference type="EMBL" id="KAF7354929.1"/>
    </source>
</evidence>
<dbReference type="SUPFAM" id="SSF48452">
    <property type="entry name" value="TPR-like"/>
    <property type="match status" value="1"/>
</dbReference>
<gene>
    <name evidence="3" type="ORF">MSAN_01407700</name>
</gene>
<dbReference type="GO" id="GO:0004674">
    <property type="term" value="F:protein serine/threonine kinase activity"/>
    <property type="evidence" value="ECO:0007669"/>
    <property type="project" value="TreeGrafter"/>
</dbReference>
<name>A0A8H6Y9J4_9AGAR</name>
<reference evidence="3" key="1">
    <citation type="submission" date="2020-05" db="EMBL/GenBank/DDBJ databases">
        <title>Mycena genomes resolve the evolution of fungal bioluminescence.</title>
        <authorList>
            <person name="Tsai I.J."/>
        </authorList>
    </citation>
    <scope>NUCLEOTIDE SEQUENCE</scope>
    <source>
        <strain evidence="3">160909Yilan</strain>
    </source>
</reference>
<dbReference type="InterPro" id="IPR001245">
    <property type="entry name" value="Ser-Thr/Tyr_kinase_cat_dom"/>
</dbReference>
<protein>
    <submittedName>
        <fullName evidence="3">Protein kinase domain-containing protein</fullName>
    </submittedName>
</protein>
<dbReference type="Gene3D" id="1.10.510.10">
    <property type="entry name" value="Transferase(Phosphotransferase) domain 1"/>
    <property type="match status" value="1"/>
</dbReference>
<dbReference type="PROSITE" id="PS50011">
    <property type="entry name" value="PROTEIN_KINASE_DOM"/>
    <property type="match status" value="1"/>
</dbReference>
<comment type="caution">
    <text evidence="3">The sequence shown here is derived from an EMBL/GenBank/DDBJ whole genome shotgun (WGS) entry which is preliminary data.</text>
</comment>
<keyword evidence="4" id="KW-1185">Reference proteome</keyword>
<dbReference type="InterPro" id="IPR019734">
    <property type="entry name" value="TPR_rpt"/>
</dbReference>
<dbReference type="Gene3D" id="1.25.40.10">
    <property type="entry name" value="Tetratricopeptide repeat domain"/>
    <property type="match status" value="1"/>
</dbReference>
<accession>A0A8H6Y9J4</accession>
<dbReference type="PRINTS" id="PR00109">
    <property type="entry name" value="TYRKINASE"/>
</dbReference>
<dbReference type="OrthoDB" id="2396740at2759"/>
<dbReference type="Proteomes" id="UP000623467">
    <property type="component" value="Unassembled WGS sequence"/>
</dbReference>
<dbReference type="PROSITE" id="PS50005">
    <property type="entry name" value="TPR"/>
    <property type="match status" value="2"/>
</dbReference>
<organism evidence="3 4">
    <name type="scientific">Mycena sanguinolenta</name>
    <dbReference type="NCBI Taxonomy" id="230812"/>
    <lineage>
        <taxon>Eukaryota</taxon>
        <taxon>Fungi</taxon>
        <taxon>Dikarya</taxon>
        <taxon>Basidiomycota</taxon>
        <taxon>Agaricomycotina</taxon>
        <taxon>Agaricomycetes</taxon>
        <taxon>Agaricomycetidae</taxon>
        <taxon>Agaricales</taxon>
        <taxon>Marasmiineae</taxon>
        <taxon>Mycenaceae</taxon>
        <taxon>Mycena</taxon>
    </lineage>
</organism>
<keyword evidence="3" id="KW-0418">Kinase</keyword>
<dbReference type="SUPFAM" id="SSF56112">
    <property type="entry name" value="Protein kinase-like (PK-like)"/>
    <property type="match status" value="1"/>
</dbReference>
<dbReference type="PROSITE" id="PS00108">
    <property type="entry name" value="PROTEIN_KINASE_ST"/>
    <property type="match status" value="1"/>
</dbReference>
<dbReference type="EMBL" id="JACAZH010000011">
    <property type="protein sequence ID" value="KAF7354929.1"/>
    <property type="molecule type" value="Genomic_DNA"/>
</dbReference>
<evidence type="ECO:0000313" key="4">
    <source>
        <dbReference type="Proteomes" id="UP000623467"/>
    </source>
</evidence>
<evidence type="ECO:0000256" key="1">
    <source>
        <dbReference type="PROSITE-ProRule" id="PRU00339"/>
    </source>
</evidence>
<dbReference type="InterPro" id="IPR008271">
    <property type="entry name" value="Ser/Thr_kinase_AS"/>
</dbReference>
<proteinExistence type="predicted"/>
<sequence length="801" mass="89908">MFIPLVPGPAPLPSIANSAPLIPSNMLSSTSAPTLTADIVPAPEAGILYGPAETRAQPQQEAPLVVHPQHTDTESQGGDASRNVFPPNGVVPQVHPSPTHPSDLLNDIHQGPWLEIHRNFVSYVLHTLELYDGSSSDIVQLSKQWAEWDSLTSLANYRFVVQILFGYLTESSNLSCASAIHVSNRLSEDVSCVLRQLKSIFSDRTTYQHFLSCRGAVAQQLLDLLQDVRPFSLHGSTMLTKPHQLLDSFHESTSRALLSKALLRLSGKCELHPTCFTLTGLEKMGRQVAGGGFGDIWKGSVGGQTVAIKSMRQFKDDDVKASMKKLGREALIWRQLSHPNLLPFFGLYILDDRLCLISPWMDNGDLKEFLNSAPSDIDRISLMMDVARGLEYLHSQGVVHGDLKTVNILVTPSHRACITDFGLSTIVDDLSLKMTFSSRGDRAGTVRYQAPELLKNERSNHYGSDIYAFGCVSYEILTGKVPFFELANEVAIIFKVVVGIRPSRLRVVSPDLWLLLDDCWHQQVDKRPTTSTILQRLSGQLVGGDTNQSPPDWDDAYSARFRRSLQEWPLFPSTDEIERRIPLNAINIRYTGSDKTAAPVENLEMARSKVDMNDRRRSLHPIRRLPPLPSSSERVRFKADDFASAVKICTENIKRDPNDPRGYNNRAAAYMKLGIFPLALKDVNEAIKTDPTFGKLLGYFFNGIPDPSDCLARAYIRKSSILFAMRDYSKAIQAAQEAMDHDPEHKHVQEIREQKMKCNQALFRKRIVETQERTLRERVMQEQAQTDLRILQDYMKDFVVC</sequence>
<feature type="repeat" description="TPR" evidence="1">
    <location>
        <begin position="660"/>
        <end position="693"/>
    </location>
</feature>
<dbReference type="AlphaFoldDB" id="A0A8H6Y9J4"/>
<dbReference type="PANTHER" id="PTHR44329">
    <property type="entry name" value="SERINE/THREONINE-PROTEIN KINASE TNNI3K-RELATED"/>
    <property type="match status" value="1"/>
</dbReference>
<keyword evidence="1" id="KW-0802">TPR repeat</keyword>
<dbReference type="InterPro" id="IPR051681">
    <property type="entry name" value="Ser/Thr_Kinases-Pseudokinases"/>
</dbReference>
<feature type="domain" description="Protein kinase" evidence="2">
    <location>
        <begin position="282"/>
        <end position="542"/>
    </location>
</feature>
<keyword evidence="3" id="KW-0808">Transferase</keyword>
<dbReference type="SMART" id="SM00028">
    <property type="entry name" value="TPR"/>
    <property type="match status" value="2"/>
</dbReference>
<evidence type="ECO:0000259" key="2">
    <source>
        <dbReference type="PROSITE" id="PS50011"/>
    </source>
</evidence>
<dbReference type="InterPro" id="IPR000719">
    <property type="entry name" value="Prot_kinase_dom"/>
</dbReference>
<dbReference type="InterPro" id="IPR011009">
    <property type="entry name" value="Kinase-like_dom_sf"/>
</dbReference>
<dbReference type="InterPro" id="IPR011990">
    <property type="entry name" value="TPR-like_helical_dom_sf"/>
</dbReference>